<dbReference type="AlphaFoldDB" id="A0A3G8YHU2"/>
<reference evidence="1 2" key="1">
    <citation type="submission" date="2018-11" db="EMBL/GenBank/DDBJ databases">
        <title>Deinococcus shelandsis sp. nov., isolated from South Shetland Islands soil of Antarctica.</title>
        <authorList>
            <person name="Tian J."/>
        </authorList>
    </citation>
    <scope>NUCLEOTIDE SEQUENCE [LARGE SCALE GENOMIC DNA]</scope>
    <source>
        <strain evidence="1 2">S14-83T</strain>
    </source>
</reference>
<protein>
    <submittedName>
        <fullName evidence="1">Uncharacterized protein</fullName>
    </submittedName>
</protein>
<evidence type="ECO:0000313" key="1">
    <source>
        <dbReference type="EMBL" id="AZI43787.1"/>
    </source>
</evidence>
<dbReference type="OrthoDB" id="70639at2"/>
<organism evidence="1 2">
    <name type="scientific">Deinococcus psychrotolerans</name>
    <dbReference type="NCBI Taxonomy" id="2489213"/>
    <lineage>
        <taxon>Bacteria</taxon>
        <taxon>Thermotogati</taxon>
        <taxon>Deinococcota</taxon>
        <taxon>Deinococci</taxon>
        <taxon>Deinococcales</taxon>
        <taxon>Deinococcaceae</taxon>
        <taxon>Deinococcus</taxon>
    </lineage>
</organism>
<proteinExistence type="predicted"/>
<sequence>MRTNGLDAHVGSALLPIPFIGTVGIEAGAATSSAAGGLSEVRAGGTLRDLNLPFTGTDAFLSGGLAYHTAGNTNSGVGIYLEGGLRGPLVGPLGWRASVKTDTKSGLSAGAGLEVRF</sequence>
<dbReference type="EMBL" id="CP034183">
    <property type="protein sequence ID" value="AZI43787.1"/>
    <property type="molecule type" value="Genomic_DNA"/>
</dbReference>
<gene>
    <name evidence="1" type="ORF">EHF33_04725</name>
</gene>
<dbReference type="Proteomes" id="UP000276417">
    <property type="component" value="Chromosome 1"/>
</dbReference>
<name>A0A3G8YHU2_9DEIO</name>
<keyword evidence="2" id="KW-1185">Reference proteome</keyword>
<dbReference type="KEGG" id="dph:EHF33_04725"/>
<accession>A0A3G8YHU2</accession>
<evidence type="ECO:0000313" key="2">
    <source>
        <dbReference type="Proteomes" id="UP000276417"/>
    </source>
</evidence>